<feature type="signal peptide" evidence="1">
    <location>
        <begin position="1"/>
        <end position="20"/>
    </location>
</feature>
<dbReference type="InterPro" id="IPR050789">
    <property type="entry name" value="Diverse_Enzym_Activities"/>
</dbReference>
<dbReference type="PANTHER" id="PTHR43283:SF7">
    <property type="entry name" value="BETA-LACTAMASE-RELATED DOMAIN-CONTAINING PROTEIN"/>
    <property type="match status" value="1"/>
</dbReference>
<keyword evidence="4" id="KW-1185">Reference proteome</keyword>
<feature type="domain" description="Beta-lactamase-related" evidence="2">
    <location>
        <begin position="76"/>
        <end position="342"/>
    </location>
</feature>
<dbReference type="GO" id="GO:0016787">
    <property type="term" value="F:hydrolase activity"/>
    <property type="evidence" value="ECO:0007669"/>
    <property type="project" value="UniProtKB-KW"/>
</dbReference>
<keyword evidence="1" id="KW-0732">Signal</keyword>
<evidence type="ECO:0000313" key="3">
    <source>
        <dbReference type="EMBL" id="GGA73863.1"/>
    </source>
</evidence>
<evidence type="ECO:0000256" key="1">
    <source>
        <dbReference type="SAM" id="SignalP"/>
    </source>
</evidence>
<keyword evidence="3" id="KW-0378">Hydrolase</keyword>
<reference evidence="4" key="1">
    <citation type="journal article" date="2019" name="Int. J. Syst. Evol. Microbiol.">
        <title>The Global Catalogue of Microorganisms (GCM) 10K type strain sequencing project: providing services to taxonomists for standard genome sequencing and annotation.</title>
        <authorList>
            <consortium name="The Broad Institute Genomics Platform"/>
            <consortium name="The Broad Institute Genome Sequencing Center for Infectious Disease"/>
            <person name="Wu L."/>
            <person name="Ma J."/>
        </authorList>
    </citation>
    <scope>NUCLEOTIDE SEQUENCE [LARGE SCALE GENOMIC DNA]</scope>
    <source>
        <strain evidence="4">CGMCC 1.15905</strain>
    </source>
</reference>
<gene>
    <name evidence="3" type="ORF">GCM10011521_10000</name>
</gene>
<proteinExistence type="predicted"/>
<dbReference type="RefSeq" id="WP_188661892.1">
    <property type="nucleotide sequence ID" value="NZ_BMKC01000001.1"/>
</dbReference>
<organism evidence="3 4">
    <name type="scientific">Arenimonas soli</name>
    <dbReference type="NCBI Taxonomy" id="2269504"/>
    <lineage>
        <taxon>Bacteria</taxon>
        <taxon>Pseudomonadati</taxon>
        <taxon>Pseudomonadota</taxon>
        <taxon>Gammaproteobacteria</taxon>
        <taxon>Lysobacterales</taxon>
        <taxon>Lysobacteraceae</taxon>
        <taxon>Arenimonas</taxon>
    </lineage>
</organism>
<feature type="chain" id="PRO_5045275912" evidence="1">
    <location>
        <begin position="21"/>
        <end position="353"/>
    </location>
</feature>
<dbReference type="EMBL" id="BMKC01000001">
    <property type="protein sequence ID" value="GGA73863.1"/>
    <property type="molecule type" value="Genomic_DNA"/>
</dbReference>
<dbReference type="Pfam" id="PF00144">
    <property type="entry name" value="Beta-lactamase"/>
    <property type="match status" value="1"/>
</dbReference>
<accession>A0ABQ1HG77</accession>
<comment type="caution">
    <text evidence="3">The sequence shown here is derived from an EMBL/GenBank/DDBJ whole genome shotgun (WGS) entry which is preliminary data.</text>
</comment>
<dbReference type="SUPFAM" id="SSF56601">
    <property type="entry name" value="beta-lactamase/transpeptidase-like"/>
    <property type="match status" value="1"/>
</dbReference>
<evidence type="ECO:0000313" key="4">
    <source>
        <dbReference type="Proteomes" id="UP000623419"/>
    </source>
</evidence>
<dbReference type="InterPro" id="IPR012338">
    <property type="entry name" value="Beta-lactam/transpept-like"/>
</dbReference>
<sequence length="353" mass="38802">MGKNCLAWLLAACTCLAADAASAETFERITPAQAGYDADRLEQLRLLLSERGSEAMLLLKDGKVFFEYGDIDAKRLVHSMRKPLLSALIGTELGRGCLDLDKTLADYGIDERPPGLSEAEKSATLRQVLQSRSGVYHPATAETEDMAAARPARGSHAPGTHYYYNNWDFNVAGAIFEKCAGQGVHEAFAERIAAPLGMRDFTGRIVSLPDVAALPVWADGFRQLEPDVSRYRAYHFRLSARDLALFGQLYLQRGQWQGRSLVPADWVDESTAPASVTNADYGLAYGMLWSSLVPGPDQKRPSFYHAGVGVHMLGVYPDLDLVMVHRVNTEQPYSFNGGDLYAVIRAMHGARND</sequence>
<protein>
    <submittedName>
        <fullName evidence="3">Serine hydrolase</fullName>
    </submittedName>
</protein>
<evidence type="ECO:0000259" key="2">
    <source>
        <dbReference type="Pfam" id="PF00144"/>
    </source>
</evidence>
<dbReference type="PANTHER" id="PTHR43283">
    <property type="entry name" value="BETA-LACTAMASE-RELATED"/>
    <property type="match status" value="1"/>
</dbReference>
<dbReference type="Proteomes" id="UP000623419">
    <property type="component" value="Unassembled WGS sequence"/>
</dbReference>
<dbReference type="Gene3D" id="3.40.710.10">
    <property type="entry name" value="DD-peptidase/beta-lactamase superfamily"/>
    <property type="match status" value="1"/>
</dbReference>
<name>A0ABQ1HG77_9GAMM</name>
<dbReference type="InterPro" id="IPR001466">
    <property type="entry name" value="Beta-lactam-related"/>
</dbReference>